<dbReference type="GO" id="GO:0006261">
    <property type="term" value="P:DNA-templated DNA replication"/>
    <property type="evidence" value="ECO:0007669"/>
    <property type="project" value="TreeGrafter"/>
</dbReference>
<reference evidence="14 15" key="1">
    <citation type="journal article" date="2011" name="EMBO J.">
        <title>Structural diversity of bacterial flagellar motors.</title>
        <authorList>
            <person name="Chen S."/>
            <person name="Beeby M."/>
            <person name="Murphy G.E."/>
            <person name="Leadbetter J.R."/>
            <person name="Hendrixson D.R."/>
            <person name="Briegel A."/>
            <person name="Li Z."/>
            <person name="Shi J."/>
            <person name="Tocheva E.I."/>
            <person name="Muller A."/>
            <person name="Dobro M.J."/>
            <person name="Jensen G.J."/>
        </authorList>
    </citation>
    <scope>NUCLEOTIDE SEQUENCE [LARGE SCALE GENOMIC DNA]</scope>
    <source>
        <strain evidence="14 15">DSM 6540</strain>
    </source>
</reference>
<gene>
    <name evidence="14" type="ORF">ALO_17766</name>
</gene>
<keyword evidence="15" id="KW-1185">Reference proteome</keyword>
<dbReference type="Pfam" id="PF13177">
    <property type="entry name" value="DNA_pol3_delta2"/>
    <property type="match status" value="1"/>
</dbReference>
<evidence type="ECO:0000256" key="7">
    <source>
        <dbReference type="ARBA" id="ARBA00022741"/>
    </source>
</evidence>
<dbReference type="Pfam" id="PF22608">
    <property type="entry name" value="DNAX_ATPase_lid"/>
    <property type="match status" value="1"/>
</dbReference>
<dbReference type="RefSeq" id="WP_004098365.1">
    <property type="nucleotide sequence ID" value="NZ_AFGF01000205.1"/>
</dbReference>
<keyword evidence="8" id="KW-0862">Zinc</keyword>
<accession>F7NN70</accession>
<dbReference type="FunFam" id="3.40.50.300:FF:000014">
    <property type="entry name" value="DNA polymerase III subunit gamma/tau"/>
    <property type="match status" value="1"/>
</dbReference>
<comment type="similarity">
    <text evidence="1">Belongs to the DnaX/STICHEL family.</text>
</comment>
<keyword evidence="3 14" id="KW-0808">Transferase</keyword>
<feature type="region of interest" description="Disordered" evidence="12">
    <location>
        <begin position="517"/>
        <end position="537"/>
    </location>
</feature>
<dbReference type="PANTHER" id="PTHR11669">
    <property type="entry name" value="REPLICATION FACTOR C / DNA POLYMERASE III GAMMA-TAU SUBUNIT"/>
    <property type="match status" value="1"/>
</dbReference>
<evidence type="ECO:0000256" key="12">
    <source>
        <dbReference type="SAM" id="MobiDB-lite"/>
    </source>
</evidence>
<evidence type="ECO:0000256" key="1">
    <source>
        <dbReference type="ARBA" id="ARBA00006360"/>
    </source>
</evidence>
<evidence type="ECO:0000256" key="5">
    <source>
        <dbReference type="ARBA" id="ARBA00022705"/>
    </source>
</evidence>
<dbReference type="InterPro" id="IPR012763">
    <property type="entry name" value="DNA_pol_III_sug/sutau_N"/>
</dbReference>
<dbReference type="InterPro" id="IPR045085">
    <property type="entry name" value="HLD_clamp_pol_III_gamma_tau"/>
</dbReference>
<dbReference type="AlphaFoldDB" id="F7NN70"/>
<evidence type="ECO:0000256" key="4">
    <source>
        <dbReference type="ARBA" id="ARBA00022695"/>
    </source>
</evidence>
<dbReference type="EMBL" id="AFGF01000205">
    <property type="protein sequence ID" value="EGO62536.1"/>
    <property type="molecule type" value="Genomic_DNA"/>
</dbReference>
<evidence type="ECO:0000256" key="3">
    <source>
        <dbReference type="ARBA" id="ARBA00022679"/>
    </source>
</evidence>
<dbReference type="InterPro" id="IPR027417">
    <property type="entry name" value="P-loop_NTPase"/>
</dbReference>
<dbReference type="GO" id="GO:0003887">
    <property type="term" value="F:DNA-directed DNA polymerase activity"/>
    <property type="evidence" value="ECO:0007669"/>
    <property type="project" value="UniProtKB-KW"/>
</dbReference>
<dbReference type="EC" id="2.7.7.7" evidence="2"/>
<evidence type="ECO:0000259" key="13">
    <source>
        <dbReference type="SMART" id="SM00382"/>
    </source>
</evidence>
<dbReference type="CDD" id="cd00009">
    <property type="entry name" value="AAA"/>
    <property type="match status" value="1"/>
</dbReference>
<dbReference type="SUPFAM" id="SSF52540">
    <property type="entry name" value="P-loop containing nucleoside triphosphate hydrolases"/>
    <property type="match status" value="1"/>
</dbReference>
<dbReference type="GO" id="GO:0046872">
    <property type="term" value="F:metal ion binding"/>
    <property type="evidence" value="ECO:0007669"/>
    <property type="project" value="UniProtKB-KW"/>
</dbReference>
<dbReference type="InterPro" id="IPR050238">
    <property type="entry name" value="DNA_Rep/Repair_Clamp_Loader"/>
</dbReference>
<proteinExistence type="inferred from homology"/>
<dbReference type="Gene3D" id="1.20.272.10">
    <property type="match status" value="1"/>
</dbReference>
<sequence length="560" mass="61297">MSYVALYRQWRPQDFSSLVGQEHISQTLSNAITTGKIAHAYLFSGPRGTGKTSTAKILAKALNCVEGPTPTPCNHCANCEKITQGSSMDVYEVDAASNRGIDEIRDLRETVKFAPVDGRYKVYIIDEVHMLTTEAFNALLKTLEEPPAHVVFVLATTEPHKIPATIHSRCQRYDFRRIGVEEIESRLSEVAKGSALHITPEALRLIAIQADGGMRDALSILDQCAALETGEVTGADVRKLLGMIGHEWVHRITVAIAARDAKAALTALDEMINLGKDVRQILLELAQHGRSLMLLLAAPDIEIAGLDQERQELMQQSRQFSHEQLILWIRTLNGAANELKWAADPRITAEMALLTLCQSPPQESLTALTERVAKLEAALAGGAVEAPRLRQELSHPAPAPLKPDIPAQQTIVREPTAVLTPAAKPKPAAAAAVVSQDHQEVWDAMLKELVNSGKRSVHACVSQGKLVALDEQRATVQFSIPFSKERTEKEDYRSIVEKVLAQVTGHQPRLQCIMQNESLPPESKPAANAAEPDPAENHPVVKQALEMFGGKLIKNDTQVD</sequence>
<keyword evidence="5" id="KW-0235">DNA replication</keyword>
<dbReference type="Pfam" id="PF12169">
    <property type="entry name" value="DNA_pol3_gamma3"/>
    <property type="match status" value="1"/>
</dbReference>
<keyword evidence="10" id="KW-0239">DNA-directed DNA polymerase</keyword>
<dbReference type="SUPFAM" id="SSF48019">
    <property type="entry name" value="post-AAA+ oligomerization domain-like"/>
    <property type="match status" value="1"/>
</dbReference>
<dbReference type="OrthoDB" id="9810148at2"/>
<dbReference type="InterPro" id="IPR008921">
    <property type="entry name" value="DNA_pol3_clamp-load_cplx_C"/>
</dbReference>
<dbReference type="SMART" id="SM00382">
    <property type="entry name" value="AAA"/>
    <property type="match status" value="1"/>
</dbReference>
<keyword evidence="6" id="KW-0479">Metal-binding</keyword>
<dbReference type="Proteomes" id="UP000003240">
    <property type="component" value="Unassembled WGS sequence"/>
</dbReference>
<keyword evidence="9" id="KW-0067">ATP-binding</keyword>
<keyword evidence="4 14" id="KW-0548">Nucleotidyltransferase</keyword>
<dbReference type="Gene3D" id="3.40.50.300">
    <property type="entry name" value="P-loop containing nucleotide triphosphate hydrolases"/>
    <property type="match status" value="1"/>
</dbReference>
<evidence type="ECO:0000256" key="6">
    <source>
        <dbReference type="ARBA" id="ARBA00022723"/>
    </source>
</evidence>
<evidence type="ECO:0000256" key="2">
    <source>
        <dbReference type="ARBA" id="ARBA00012417"/>
    </source>
</evidence>
<comment type="catalytic activity">
    <reaction evidence="11">
        <text>DNA(n) + a 2'-deoxyribonucleoside 5'-triphosphate = DNA(n+1) + diphosphate</text>
        <dbReference type="Rhea" id="RHEA:22508"/>
        <dbReference type="Rhea" id="RHEA-COMP:17339"/>
        <dbReference type="Rhea" id="RHEA-COMP:17340"/>
        <dbReference type="ChEBI" id="CHEBI:33019"/>
        <dbReference type="ChEBI" id="CHEBI:61560"/>
        <dbReference type="ChEBI" id="CHEBI:173112"/>
        <dbReference type="EC" id="2.7.7.7"/>
    </reaction>
</comment>
<keyword evidence="7" id="KW-0547">Nucleotide-binding</keyword>
<dbReference type="InterPro" id="IPR022754">
    <property type="entry name" value="DNA_pol_III_gamma-3"/>
</dbReference>
<dbReference type="GO" id="GO:0005524">
    <property type="term" value="F:ATP binding"/>
    <property type="evidence" value="ECO:0007669"/>
    <property type="project" value="UniProtKB-KW"/>
</dbReference>
<evidence type="ECO:0000256" key="9">
    <source>
        <dbReference type="ARBA" id="ARBA00022840"/>
    </source>
</evidence>
<evidence type="ECO:0000256" key="10">
    <source>
        <dbReference type="ARBA" id="ARBA00022932"/>
    </source>
</evidence>
<dbReference type="Gene3D" id="1.10.8.60">
    <property type="match status" value="1"/>
</dbReference>
<dbReference type="InterPro" id="IPR001270">
    <property type="entry name" value="ClpA/B"/>
</dbReference>
<feature type="domain" description="AAA+ ATPase" evidence="13">
    <location>
        <begin position="37"/>
        <end position="179"/>
    </location>
</feature>
<dbReference type="PRINTS" id="PR00300">
    <property type="entry name" value="CLPPROTEASEA"/>
</dbReference>
<dbReference type="eggNOG" id="COG2812">
    <property type="taxonomic scope" value="Bacteria"/>
</dbReference>
<evidence type="ECO:0000313" key="14">
    <source>
        <dbReference type="EMBL" id="EGO62536.1"/>
    </source>
</evidence>
<dbReference type="GO" id="GO:0003677">
    <property type="term" value="F:DNA binding"/>
    <property type="evidence" value="ECO:0007669"/>
    <property type="project" value="InterPro"/>
</dbReference>
<dbReference type="STRING" id="1009370.ALO_17766"/>
<dbReference type="PANTHER" id="PTHR11669:SF0">
    <property type="entry name" value="PROTEIN STICHEL-LIKE 2"/>
    <property type="match status" value="1"/>
</dbReference>
<dbReference type="NCBIfam" id="NF004046">
    <property type="entry name" value="PRK05563.1"/>
    <property type="match status" value="1"/>
</dbReference>
<evidence type="ECO:0000313" key="15">
    <source>
        <dbReference type="Proteomes" id="UP000003240"/>
    </source>
</evidence>
<name>F7NN70_9FIRM</name>
<dbReference type="CDD" id="cd18137">
    <property type="entry name" value="HLD_clamp_pol_III_gamma_tau"/>
    <property type="match status" value="1"/>
</dbReference>
<comment type="caution">
    <text evidence="14">The sequence shown here is derived from an EMBL/GenBank/DDBJ whole genome shotgun (WGS) entry which is preliminary data.</text>
</comment>
<dbReference type="InterPro" id="IPR003593">
    <property type="entry name" value="AAA+_ATPase"/>
</dbReference>
<evidence type="ECO:0000256" key="11">
    <source>
        <dbReference type="ARBA" id="ARBA00049244"/>
    </source>
</evidence>
<organism evidence="14 15">
    <name type="scientific">Acetonema longum DSM 6540</name>
    <dbReference type="NCBI Taxonomy" id="1009370"/>
    <lineage>
        <taxon>Bacteria</taxon>
        <taxon>Bacillati</taxon>
        <taxon>Bacillota</taxon>
        <taxon>Negativicutes</taxon>
        <taxon>Acetonemataceae</taxon>
        <taxon>Acetonema</taxon>
    </lineage>
</organism>
<dbReference type="GO" id="GO:0009360">
    <property type="term" value="C:DNA polymerase III complex"/>
    <property type="evidence" value="ECO:0007669"/>
    <property type="project" value="InterPro"/>
</dbReference>
<dbReference type="NCBIfam" id="TIGR02397">
    <property type="entry name" value="dnaX_nterm"/>
    <property type="match status" value="1"/>
</dbReference>
<protein>
    <recommendedName>
        <fullName evidence="2">DNA-directed DNA polymerase</fullName>
        <ecNumber evidence="2">2.7.7.7</ecNumber>
    </recommendedName>
</protein>
<evidence type="ECO:0000256" key="8">
    <source>
        <dbReference type="ARBA" id="ARBA00022833"/>
    </source>
</evidence>
<dbReference type="FunFam" id="1.10.8.60:FF:000013">
    <property type="entry name" value="DNA polymerase III subunit gamma/tau"/>
    <property type="match status" value="1"/>
</dbReference>